<reference evidence="2" key="1">
    <citation type="submission" date="2016-11" db="UniProtKB">
        <authorList>
            <consortium name="WormBaseParasite"/>
        </authorList>
    </citation>
    <scope>IDENTIFICATION</scope>
    <source>
        <strain evidence="2">KR3021</strain>
    </source>
</reference>
<accession>A0AC35TLL8</accession>
<sequence length="313" mass="35380">MNTRYRIVSLLVLGFQVYCGICLPANSTRLDSSEEVYLKKRVVYPTSSIDGNELRCFNNGKQENGRCTCIHPYTGPYCQDFACFKGLSVGPRYDPNNLFFNKMCICEDDWDGELCDIPTADQCNERGKFTNGACICNGFFFGPECQYVRKCDEGKLSHGRCLCNKGWEGDYCNEIVCQHGHPDTANGSQVCVCPTRYKGLHCNTCSQTGKHVTPYPECTVEIVPHSATIYRQKNDKQILHRFFAIFAACIFLSILSVTMYMLNLYQKMYGKPPSPGVKLYVRHSNNIELLSCSNRDQSDSLQETNSSLYNDIA</sequence>
<evidence type="ECO:0000313" key="2">
    <source>
        <dbReference type="WBParaSite" id="RSKR_0000185200.1"/>
    </source>
</evidence>
<proteinExistence type="predicted"/>
<evidence type="ECO:0000313" key="1">
    <source>
        <dbReference type="Proteomes" id="UP000095286"/>
    </source>
</evidence>
<organism evidence="1 2">
    <name type="scientific">Rhabditophanes sp. KR3021</name>
    <dbReference type="NCBI Taxonomy" id="114890"/>
    <lineage>
        <taxon>Eukaryota</taxon>
        <taxon>Metazoa</taxon>
        <taxon>Ecdysozoa</taxon>
        <taxon>Nematoda</taxon>
        <taxon>Chromadorea</taxon>
        <taxon>Rhabditida</taxon>
        <taxon>Tylenchina</taxon>
        <taxon>Panagrolaimomorpha</taxon>
        <taxon>Strongyloidoidea</taxon>
        <taxon>Alloionematidae</taxon>
        <taxon>Rhabditophanes</taxon>
    </lineage>
</organism>
<dbReference type="WBParaSite" id="RSKR_0000185200.1">
    <property type="protein sequence ID" value="RSKR_0000185200.1"/>
    <property type="gene ID" value="RSKR_0000185200"/>
</dbReference>
<protein>
    <submittedName>
        <fullName evidence="2">EGF-like domain-containing protein</fullName>
    </submittedName>
</protein>
<dbReference type="Proteomes" id="UP000095286">
    <property type="component" value="Unplaced"/>
</dbReference>
<name>A0AC35TLL8_9BILA</name>